<dbReference type="HOGENOM" id="CLU_2194108_0_0_11"/>
<proteinExistence type="predicted"/>
<evidence type="ECO:0000313" key="1">
    <source>
        <dbReference type="EMBL" id="ACV79892.1"/>
    </source>
</evidence>
<organism evidence="1 2">
    <name type="scientific">Nakamurella multipartita (strain ATCC 700099 / DSM 44233 / CIP 104796 / JCM 9543 / NBRC 105858 / Y-104)</name>
    <name type="common">Microsphaera multipartita</name>
    <dbReference type="NCBI Taxonomy" id="479431"/>
    <lineage>
        <taxon>Bacteria</taxon>
        <taxon>Bacillati</taxon>
        <taxon>Actinomycetota</taxon>
        <taxon>Actinomycetes</taxon>
        <taxon>Nakamurellales</taxon>
        <taxon>Nakamurellaceae</taxon>
        <taxon>Nakamurella</taxon>
    </lineage>
</organism>
<sequence>MHAVTCTYTARVPGKSFSYISYGVGWTCNDAVDIRSITIKLWKWTGSGYQNVASLSGSNTSANGSLMGLSPCSNNVGTYVYHTYFYVEAFHGNWGTNEGNSSTRTLTC</sequence>
<reference evidence="1 2" key="2">
    <citation type="journal article" date="2010" name="Stand. Genomic Sci.">
        <title>Complete genome sequence of Nakamurella multipartita type strain (Y-104).</title>
        <authorList>
            <person name="Tice H."/>
            <person name="Mayilraj S."/>
            <person name="Sims D."/>
            <person name="Lapidus A."/>
            <person name="Nolan M."/>
            <person name="Lucas S."/>
            <person name="Glavina Del Rio T."/>
            <person name="Copeland A."/>
            <person name="Cheng J.F."/>
            <person name="Meincke L."/>
            <person name="Bruce D."/>
            <person name="Goodwin L."/>
            <person name="Pitluck S."/>
            <person name="Ivanova N."/>
            <person name="Mavromatis K."/>
            <person name="Ovchinnikova G."/>
            <person name="Pati A."/>
            <person name="Chen A."/>
            <person name="Palaniappan K."/>
            <person name="Land M."/>
            <person name="Hauser L."/>
            <person name="Chang Y.J."/>
            <person name="Jeffries C.D."/>
            <person name="Detter J.C."/>
            <person name="Brettin T."/>
            <person name="Rohde M."/>
            <person name="Goker M."/>
            <person name="Bristow J."/>
            <person name="Eisen J.A."/>
            <person name="Markowitz V."/>
            <person name="Hugenholtz P."/>
            <person name="Kyrpides N.C."/>
            <person name="Klenk H.P."/>
            <person name="Chen F."/>
        </authorList>
    </citation>
    <scope>NUCLEOTIDE SEQUENCE [LARGE SCALE GENOMIC DNA]</scope>
    <source>
        <strain evidence="2">ATCC 700099 / DSM 44233 / CIP 104796 / JCM 9543 / NBRC 105858 / Y-104</strain>
    </source>
</reference>
<name>C8XEZ1_NAKMY</name>
<gene>
    <name evidence="1" type="ordered locus">Namu_3571</name>
</gene>
<dbReference type="EMBL" id="CP001737">
    <property type="protein sequence ID" value="ACV79892.1"/>
    <property type="molecule type" value="Genomic_DNA"/>
</dbReference>
<dbReference type="Proteomes" id="UP000002218">
    <property type="component" value="Chromosome"/>
</dbReference>
<dbReference type="InParanoid" id="C8XEZ1"/>
<dbReference type="AlphaFoldDB" id="C8XEZ1"/>
<reference evidence="2" key="1">
    <citation type="submission" date="2009-09" db="EMBL/GenBank/DDBJ databases">
        <title>The complete genome of Nakamurella multipartita DSM 44233.</title>
        <authorList>
            <consortium name="US DOE Joint Genome Institute (JGI-PGF)"/>
            <person name="Lucas S."/>
            <person name="Copeland A."/>
            <person name="Lapidus A."/>
            <person name="Glavina del Rio T."/>
            <person name="Dalin E."/>
            <person name="Tice H."/>
            <person name="Bruce D."/>
            <person name="Goodwin L."/>
            <person name="Pitluck S."/>
            <person name="Kyrpides N."/>
            <person name="Mavromatis K."/>
            <person name="Ivanova N."/>
            <person name="Ovchinnikova G."/>
            <person name="Sims D."/>
            <person name="Meincke L."/>
            <person name="Brettin T."/>
            <person name="Detter J.C."/>
            <person name="Han C."/>
            <person name="Larimer F."/>
            <person name="Land M."/>
            <person name="Hauser L."/>
            <person name="Markowitz V."/>
            <person name="Cheng J.-F."/>
            <person name="Hugenholtz P."/>
            <person name="Woyke T."/>
            <person name="Wu D."/>
            <person name="Klenk H.-P."/>
            <person name="Eisen J.A."/>
        </authorList>
    </citation>
    <scope>NUCLEOTIDE SEQUENCE [LARGE SCALE GENOMIC DNA]</scope>
    <source>
        <strain evidence="2">ATCC 700099 / DSM 44233 / CIP 104796 / JCM 9543 / NBRC 105858 / Y-104</strain>
    </source>
</reference>
<accession>C8XEZ1</accession>
<protein>
    <submittedName>
        <fullName evidence="1">Uncharacterized protein</fullName>
    </submittedName>
</protein>
<dbReference type="KEGG" id="nml:Namu_3571"/>
<keyword evidence="2" id="KW-1185">Reference proteome</keyword>
<evidence type="ECO:0000313" key="2">
    <source>
        <dbReference type="Proteomes" id="UP000002218"/>
    </source>
</evidence>